<gene>
    <name evidence="2" type="ordered locus">KNP414_06844</name>
</gene>
<feature type="signal peptide" evidence="1">
    <location>
        <begin position="1"/>
        <end position="24"/>
    </location>
</feature>
<evidence type="ECO:0000256" key="1">
    <source>
        <dbReference type="SAM" id="SignalP"/>
    </source>
</evidence>
<dbReference type="KEGG" id="pms:KNP414_06844"/>
<sequence length="133" mass="14464">MKKKLITAVATMAMLFTMGTNAFAATTSISFPASNVKGDLSSVEDTDKFTFVTPTGTARAITYKLEGPSDQTYKISVYRTSDNKPLGSVIQGVKGYVKLEANTAYYLYVSAFSAADYDEDSDSHDYYITATLN</sequence>
<dbReference type="RefSeq" id="WP_013920507.1">
    <property type="nucleotide sequence ID" value="NC_015690.1"/>
</dbReference>
<dbReference type="AlphaFoldDB" id="F8FEP6"/>
<organism evidence="2 3">
    <name type="scientific">Paenibacillus mucilaginosus (strain KNP414)</name>
    <dbReference type="NCBI Taxonomy" id="1036673"/>
    <lineage>
        <taxon>Bacteria</taxon>
        <taxon>Bacillati</taxon>
        <taxon>Bacillota</taxon>
        <taxon>Bacilli</taxon>
        <taxon>Bacillales</taxon>
        <taxon>Paenibacillaceae</taxon>
        <taxon>Paenibacillus</taxon>
    </lineage>
</organism>
<feature type="chain" id="PRO_5003370594" evidence="1">
    <location>
        <begin position="25"/>
        <end position="133"/>
    </location>
</feature>
<keyword evidence="1" id="KW-0732">Signal</keyword>
<dbReference type="EMBL" id="CP002869">
    <property type="protein sequence ID" value="AEI45363.1"/>
    <property type="molecule type" value="Genomic_DNA"/>
</dbReference>
<reference evidence="3" key="1">
    <citation type="submission" date="2011-06" db="EMBL/GenBank/DDBJ databases">
        <title>Complete genome sequence of Paenibacillus mucilaginosus KNP414.</title>
        <authorList>
            <person name="Wang J."/>
            <person name="Hu S."/>
            <person name="Hu X."/>
            <person name="Zhang B."/>
            <person name="Dong D."/>
            <person name="Zhang S."/>
            <person name="Zhao K."/>
            <person name="Wu D."/>
        </authorList>
    </citation>
    <scope>NUCLEOTIDE SEQUENCE [LARGE SCALE GENOMIC DNA]</scope>
    <source>
        <strain evidence="3">KNP414</strain>
    </source>
</reference>
<reference evidence="2 3" key="2">
    <citation type="journal article" date="2013" name="Genome Announc.">
        <title>Genome Sequence of Growth-Improving Paenibacillus mucilaginosus Strain KNP414.</title>
        <authorList>
            <person name="Lu J.J."/>
            <person name="Wang J.F."/>
            <person name="Hu X.F."/>
        </authorList>
    </citation>
    <scope>NUCLEOTIDE SEQUENCE [LARGE SCALE GENOMIC DNA]</scope>
    <source>
        <strain evidence="2 3">KNP414</strain>
    </source>
</reference>
<evidence type="ECO:0000313" key="2">
    <source>
        <dbReference type="EMBL" id="AEI45363.1"/>
    </source>
</evidence>
<name>F8FEP6_PAEMK</name>
<accession>F8FEP6</accession>
<protein>
    <submittedName>
        <fullName evidence="2">Uncharacterized protein</fullName>
    </submittedName>
</protein>
<evidence type="ECO:0000313" key="3">
    <source>
        <dbReference type="Proteomes" id="UP000006620"/>
    </source>
</evidence>
<dbReference type="Proteomes" id="UP000006620">
    <property type="component" value="Chromosome"/>
</dbReference>
<proteinExistence type="predicted"/>
<dbReference type="HOGENOM" id="CLU_1904661_0_0_9"/>